<dbReference type="OrthoDB" id="9805337at2"/>
<dbReference type="Proteomes" id="UP000189545">
    <property type="component" value="Chromosome"/>
</dbReference>
<evidence type="ECO:0000256" key="2">
    <source>
        <dbReference type="ARBA" id="ARBA00009410"/>
    </source>
</evidence>
<evidence type="ECO:0000256" key="5">
    <source>
        <dbReference type="ARBA" id="ARBA00023002"/>
    </source>
</evidence>
<gene>
    <name evidence="7" type="primary">dadA</name>
    <name evidence="9" type="ORF">Sps_00690</name>
</gene>
<comment type="function">
    <text evidence="7">Oxidative deamination of D-amino acids.</text>
</comment>
<dbReference type="SUPFAM" id="SSF51905">
    <property type="entry name" value="FAD/NAD(P)-binding domain"/>
    <property type="match status" value="1"/>
</dbReference>
<keyword evidence="5 7" id="KW-0560">Oxidoreductase</keyword>
<dbReference type="GO" id="GO:0005737">
    <property type="term" value="C:cytoplasm"/>
    <property type="evidence" value="ECO:0007669"/>
    <property type="project" value="TreeGrafter"/>
</dbReference>
<dbReference type="SUPFAM" id="SSF54373">
    <property type="entry name" value="FAD-linked reductases, C-terminal domain"/>
    <property type="match status" value="1"/>
</dbReference>
<evidence type="ECO:0000256" key="1">
    <source>
        <dbReference type="ARBA" id="ARBA00001974"/>
    </source>
</evidence>
<dbReference type="FunFam" id="3.50.50.60:FF:000020">
    <property type="entry name" value="D-amino acid dehydrogenase"/>
    <property type="match status" value="1"/>
</dbReference>
<dbReference type="PANTHER" id="PTHR13847">
    <property type="entry name" value="SARCOSINE DEHYDROGENASE-RELATED"/>
    <property type="match status" value="1"/>
</dbReference>
<feature type="domain" description="FAD dependent oxidoreductase" evidence="8">
    <location>
        <begin position="3"/>
        <end position="397"/>
    </location>
</feature>
<evidence type="ECO:0000313" key="10">
    <source>
        <dbReference type="Proteomes" id="UP000189545"/>
    </source>
</evidence>
<accession>A0A1S6HK56</accession>
<dbReference type="GO" id="GO:0055130">
    <property type="term" value="P:D-alanine catabolic process"/>
    <property type="evidence" value="ECO:0007669"/>
    <property type="project" value="TreeGrafter"/>
</dbReference>
<dbReference type="PANTHER" id="PTHR13847:SF280">
    <property type="entry name" value="D-AMINO ACID DEHYDROGENASE"/>
    <property type="match status" value="1"/>
</dbReference>
<dbReference type="GO" id="GO:0008718">
    <property type="term" value="F:D-amino-acid dehydrogenase activity"/>
    <property type="evidence" value="ECO:0007669"/>
    <property type="project" value="UniProtKB-UniRule"/>
</dbReference>
<evidence type="ECO:0000256" key="7">
    <source>
        <dbReference type="HAMAP-Rule" id="MF_01202"/>
    </source>
</evidence>
<dbReference type="RefSeq" id="WP_077751237.1">
    <property type="nucleotide sequence ID" value="NZ_CP014782.1"/>
</dbReference>
<feature type="binding site" evidence="7">
    <location>
        <begin position="3"/>
        <end position="17"/>
    </location>
    <ligand>
        <name>FAD</name>
        <dbReference type="ChEBI" id="CHEBI:57692"/>
    </ligand>
</feature>
<evidence type="ECO:0000256" key="6">
    <source>
        <dbReference type="ARBA" id="ARBA00047884"/>
    </source>
</evidence>
<dbReference type="Gene3D" id="3.50.50.60">
    <property type="entry name" value="FAD/NAD(P)-binding domain"/>
    <property type="match status" value="2"/>
</dbReference>
<dbReference type="InterPro" id="IPR023080">
    <property type="entry name" value="DadA"/>
</dbReference>
<protein>
    <recommendedName>
        <fullName evidence="7">D-amino acid dehydrogenase</fullName>
        <ecNumber evidence="7">1.4.99.-</ecNumber>
    </recommendedName>
</protein>
<dbReference type="STRING" id="225848.Sps_00690"/>
<dbReference type="Gene3D" id="3.30.9.10">
    <property type="entry name" value="D-Amino Acid Oxidase, subunit A, domain 2"/>
    <property type="match status" value="1"/>
</dbReference>
<evidence type="ECO:0000313" key="9">
    <source>
        <dbReference type="EMBL" id="AQS35884.1"/>
    </source>
</evidence>
<dbReference type="NCBIfam" id="NF001933">
    <property type="entry name" value="PRK00711.1"/>
    <property type="match status" value="1"/>
</dbReference>
<evidence type="ECO:0000256" key="3">
    <source>
        <dbReference type="ARBA" id="ARBA00022630"/>
    </source>
</evidence>
<dbReference type="AlphaFoldDB" id="A0A1S6HK56"/>
<sequence length="417" mass="44896">MQVIVLGGGVIGLTSAWYLAQAGHEVTVIERQLSSGEETSFANAGQISYGYSSPWAAPGIPTKALKWLIQKHAPLKIKPGMSPALYLWASKMLANCNQASYQINKSRMLRVANYSRDCLIELRQSHAIDYEGRQQGTLQVFRSHAQIDAVAKDIKLLQESGTRYQKLDVQACIEAEPALAQVKEKLVGGLRLPDDETGDCYLFCQQLVALAKQAGVSFKFGVEISGLNRTDGKISSVSTSIGELKADAYVVALGSYSAALLAPLGLSAPVYPVKGYSLTLPITDEALAPVSTVMDETYKVAITRFKQRIRVAGTAELSGYNLDLSDQRKATIAMVVNDLFPGGGDIDKAEFWTGLRPMTPDGTPIIGKTPITNLFTNTGHGTLGWTMACGSGKLLADQVSGIAPDIDPQGLDIFRYS</sequence>
<evidence type="ECO:0000259" key="8">
    <source>
        <dbReference type="Pfam" id="PF01266"/>
    </source>
</evidence>
<keyword evidence="4 7" id="KW-0274">FAD</keyword>
<dbReference type="GO" id="GO:0005886">
    <property type="term" value="C:plasma membrane"/>
    <property type="evidence" value="ECO:0007669"/>
    <property type="project" value="TreeGrafter"/>
</dbReference>
<organism evidence="9 10">
    <name type="scientific">Shewanella psychrophila</name>
    <dbReference type="NCBI Taxonomy" id="225848"/>
    <lineage>
        <taxon>Bacteria</taxon>
        <taxon>Pseudomonadati</taxon>
        <taxon>Pseudomonadota</taxon>
        <taxon>Gammaproteobacteria</taxon>
        <taxon>Alteromonadales</taxon>
        <taxon>Shewanellaceae</taxon>
        <taxon>Shewanella</taxon>
    </lineage>
</organism>
<comment type="cofactor">
    <cofactor evidence="1 7">
        <name>FAD</name>
        <dbReference type="ChEBI" id="CHEBI:57692"/>
    </cofactor>
</comment>
<name>A0A1S6HK56_9GAMM</name>
<evidence type="ECO:0000256" key="4">
    <source>
        <dbReference type="ARBA" id="ARBA00022827"/>
    </source>
</evidence>
<proteinExistence type="inferred from homology"/>
<dbReference type="EMBL" id="CP014782">
    <property type="protein sequence ID" value="AQS35884.1"/>
    <property type="molecule type" value="Genomic_DNA"/>
</dbReference>
<keyword evidence="10" id="KW-1185">Reference proteome</keyword>
<dbReference type="InterPro" id="IPR036188">
    <property type="entry name" value="FAD/NAD-bd_sf"/>
</dbReference>
<comment type="catalytic activity">
    <reaction evidence="6 7">
        <text>a D-alpha-amino acid + A + H2O = a 2-oxocarboxylate + AH2 + NH4(+)</text>
        <dbReference type="Rhea" id="RHEA:18125"/>
        <dbReference type="ChEBI" id="CHEBI:13193"/>
        <dbReference type="ChEBI" id="CHEBI:15377"/>
        <dbReference type="ChEBI" id="CHEBI:17499"/>
        <dbReference type="ChEBI" id="CHEBI:28938"/>
        <dbReference type="ChEBI" id="CHEBI:35179"/>
        <dbReference type="ChEBI" id="CHEBI:59871"/>
    </reaction>
</comment>
<comment type="similarity">
    <text evidence="2 7">Belongs to the DadA oxidoreductase family.</text>
</comment>
<dbReference type="HAMAP" id="MF_01202">
    <property type="entry name" value="DadA"/>
    <property type="match status" value="1"/>
</dbReference>
<keyword evidence="3 7" id="KW-0285">Flavoprotein</keyword>
<dbReference type="EC" id="1.4.99.-" evidence="7"/>
<reference evidence="9 10" key="1">
    <citation type="submission" date="2016-03" db="EMBL/GenBank/DDBJ databases">
        <title>Complete genome sequence of Shewanella psychrophila WP2, a deep sea bacterium isolated from west Pacific sediment.</title>
        <authorList>
            <person name="Xu G."/>
            <person name="Jian H."/>
        </authorList>
    </citation>
    <scope>NUCLEOTIDE SEQUENCE [LARGE SCALE GENOMIC DNA]</scope>
    <source>
        <strain evidence="9 10">WP2</strain>
    </source>
</reference>
<dbReference type="InterPro" id="IPR006076">
    <property type="entry name" value="FAD-dep_OxRdtase"/>
</dbReference>
<dbReference type="KEGG" id="spsw:Sps_00690"/>
<dbReference type="Pfam" id="PF01266">
    <property type="entry name" value="DAO"/>
    <property type="match status" value="1"/>
</dbReference>